<accession>A0A9N9EL11</accession>
<evidence type="ECO:0000313" key="4">
    <source>
        <dbReference type="EMBL" id="CAG8682958.1"/>
    </source>
</evidence>
<keyword evidence="1" id="KW-0175">Coiled coil</keyword>
<evidence type="ECO:0000256" key="1">
    <source>
        <dbReference type="SAM" id="Coils"/>
    </source>
</evidence>
<comment type="caution">
    <text evidence="4">The sequence shown here is derived from an EMBL/GenBank/DDBJ whole genome shotgun (WGS) entry which is preliminary data.</text>
</comment>
<sequence>PSSLDAIAYSYLALHLYAELPDSELSTILNTDYPRLARFCERMKDLLSSRPISHLPSTDLPSFFSGLFTSPRTWFSRNIWRSNIEEVKREKSEAQIKFERTRNLSIFGAICFVTAYITWNGIISIEFGDEDEKEYTGSKGEEIDEEVDYEEVDYEDNES</sequence>
<dbReference type="Pfam" id="PF17171">
    <property type="entry name" value="GST_C_6"/>
    <property type="match status" value="1"/>
</dbReference>
<reference evidence="4" key="1">
    <citation type="submission" date="2021-06" db="EMBL/GenBank/DDBJ databases">
        <authorList>
            <person name="Kallberg Y."/>
            <person name="Tangrot J."/>
            <person name="Rosling A."/>
        </authorList>
    </citation>
    <scope>NUCLEOTIDE SEQUENCE</scope>
    <source>
        <strain evidence="4">MA453B</strain>
    </source>
</reference>
<dbReference type="AlphaFoldDB" id="A0A9N9EL11"/>
<feature type="region of interest" description="Disordered" evidence="2">
    <location>
        <begin position="131"/>
        <end position="159"/>
    </location>
</feature>
<organism evidence="4 5">
    <name type="scientific">Dentiscutata erythropus</name>
    <dbReference type="NCBI Taxonomy" id="1348616"/>
    <lineage>
        <taxon>Eukaryota</taxon>
        <taxon>Fungi</taxon>
        <taxon>Fungi incertae sedis</taxon>
        <taxon>Mucoromycota</taxon>
        <taxon>Glomeromycotina</taxon>
        <taxon>Glomeromycetes</taxon>
        <taxon>Diversisporales</taxon>
        <taxon>Gigasporaceae</taxon>
        <taxon>Dentiscutata</taxon>
    </lineage>
</organism>
<feature type="compositionally biased region" description="Acidic residues" evidence="2">
    <location>
        <begin position="142"/>
        <end position="159"/>
    </location>
</feature>
<dbReference type="EMBL" id="CAJVPY010007594">
    <property type="protein sequence ID" value="CAG8682958.1"/>
    <property type="molecule type" value="Genomic_DNA"/>
</dbReference>
<dbReference type="OrthoDB" id="5835136at2759"/>
<name>A0A9N9EL11_9GLOM</name>
<evidence type="ECO:0000259" key="3">
    <source>
        <dbReference type="Pfam" id="PF17171"/>
    </source>
</evidence>
<protein>
    <submittedName>
        <fullName evidence="4">11956_t:CDS:1</fullName>
    </submittedName>
</protein>
<dbReference type="Proteomes" id="UP000789405">
    <property type="component" value="Unassembled WGS sequence"/>
</dbReference>
<evidence type="ECO:0000256" key="2">
    <source>
        <dbReference type="SAM" id="MobiDB-lite"/>
    </source>
</evidence>
<keyword evidence="5" id="KW-1185">Reference proteome</keyword>
<feature type="domain" description="Metaxin glutathione S-transferase" evidence="3">
    <location>
        <begin position="1"/>
        <end position="43"/>
    </location>
</feature>
<dbReference type="InterPro" id="IPR033468">
    <property type="entry name" value="Metaxin_GST"/>
</dbReference>
<proteinExistence type="predicted"/>
<feature type="non-terminal residue" evidence="4">
    <location>
        <position position="1"/>
    </location>
</feature>
<evidence type="ECO:0000313" key="5">
    <source>
        <dbReference type="Proteomes" id="UP000789405"/>
    </source>
</evidence>
<feature type="coiled-coil region" evidence="1">
    <location>
        <begin position="77"/>
        <end position="104"/>
    </location>
</feature>
<gene>
    <name evidence="4" type="ORF">DERYTH_LOCUS11920</name>
</gene>